<reference evidence="2" key="1">
    <citation type="journal article" date="2022" name="Mol. Ecol. Resour.">
        <title>The genomes of chicory, endive, great burdock and yacon provide insights into Asteraceae palaeo-polyploidization history and plant inulin production.</title>
        <authorList>
            <person name="Fan W."/>
            <person name="Wang S."/>
            <person name="Wang H."/>
            <person name="Wang A."/>
            <person name="Jiang F."/>
            <person name="Liu H."/>
            <person name="Zhao H."/>
            <person name="Xu D."/>
            <person name="Zhang Y."/>
        </authorList>
    </citation>
    <scope>NUCLEOTIDE SEQUENCE [LARGE SCALE GENOMIC DNA]</scope>
    <source>
        <strain evidence="2">cv. Punajuju</strain>
    </source>
</reference>
<keyword evidence="2" id="KW-1185">Reference proteome</keyword>
<organism evidence="1 2">
    <name type="scientific">Cichorium intybus</name>
    <name type="common">Chicory</name>
    <dbReference type="NCBI Taxonomy" id="13427"/>
    <lineage>
        <taxon>Eukaryota</taxon>
        <taxon>Viridiplantae</taxon>
        <taxon>Streptophyta</taxon>
        <taxon>Embryophyta</taxon>
        <taxon>Tracheophyta</taxon>
        <taxon>Spermatophyta</taxon>
        <taxon>Magnoliopsida</taxon>
        <taxon>eudicotyledons</taxon>
        <taxon>Gunneridae</taxon>
        <taxon>Pentapetalae</taxon>
        <taxon>asterids</taxon>
        <taxon>campanulids</taxon>
        <taxon>Asterales</taxon>
        <taxon>Asteraceae</taxon>
        <taxon>Cichorioideae</taxon>
        <taxon>Cichorieae</taxon>
        <taxon>Cichoriinae</taxon>
        <taxon>Cichorium</taxon>
    </lineage>
</organism>
<reference evidence="1 2" key="2">
    <citation type="journal article" date="2022" name="Mol. Ecol. Resour.">
        <title>The genomes of chicory, endive, great burdock and yacon provide insights into Asteraceae paleo-polyploidization history and plant inulin production.</title>
        <authorList>
            <person name="Fan W."/>
            <person name="Wang S."/>
            <person name="Wang H."/>
            <person name="Wang A."/>
            <person name="Jiang F."/>
            <person name="Liu H."/>
            <person name="Zhao H."/>
            <person name="Xu D."/>
            <person name="Zhang Y."/>
        </authorList>
    </citation>
    <scope>NUCLEOTIDE SEQUENCE [LARGE SCALE GENOMIC DNA]</scope>
    <source>
        <strain evidence="2">cv. Punajuju</strain>
        <tissue evidence="1">Leaves</tissue>
    </source>
</reference>
<comment type="caution">
    <text evidence="1">The sequence shown here is derived from an EMBL/GenBank/DDBJ whole genome shotgun (WGS) entry which is preliminary data.</text>
</comment>
<gene>
    <name evidence="1" type="ORF">L2E82_15999</name>
</gene>
<evidence type="ECO:0000313" key="1">
    <source>
        <dbReference type="EMBL" id="KAI3765952.1"/>
    </source>
</evidence>
<accession>A0ACB9F4B6</accession>
<name>A0ACB9F4B6_CICIN</name>
<evidence type="ECO:0000313" key="2">
    <source>
        <dbReference type="Proteomes" id="UP001055811"/>
    </source>
</evidence>
<dbReference type="Proteomes" id="UP001055811">
    <property type="component" value="Linkage Group LG03"/>
</dbReference>
<sequence>MCNIKAFRIIRFALQADTLRLVSSCQTAKEIWDRLKELYSGDADLEHSIQTTLLSDFGSFVQGSEETLTQTFNRYNHLLSRLLKYNLARTVIEQKVTFLDGLRSEWKAIVSTIKAHEQFKTYTLAKVVGILKSHEKEIISEAKATTSLGSLALVAAGKKTAEIDSESDFSDDDLTREDKALMVSNPKKFFKKNFSKFKNRNRQGGFHAEKTVEESQKKKNDEEKKLAGDSGYDCHYCNGKNHFVKDCLLRKQAEKKEQVKDEAYYAKKIAELKKNDASSTKAAFVVKEDSEFGAVEIWSTDSEDEEVRNPTHGRCLMVKADHSESKGYSTDGCPASANCFAAKPVYEQVEECEAVVKKVRSILKSLNICSSNYDAELDDLRFTVSSLSDSLKRTRLSNSNLNDQLSRISNKNEERRMRIEALDSELVKARDDIIYVKQDNLVLVKQRNIFCLIAKRLYNNITQLHLDCDIGRGLHKMILPFLELKEDEIDAECHRCETIVSSDEVSEAYRIGLDKIESYIQSKEHKSIVKEYFSENDHEEIKTATLKNFHSLCSKLNSDNILINENISDFDESDMSEISVEDEIDCSEFVSNSTEIKKNLISENSVTFARIVESEKSHTLTEQATVFPKIQTVPNQVFVKPGLNTKDVTELKVLVDNDNSDVCDSFFWSEPIDNSDETKGLSEMTSWKSRGNYISGSLNCKNPVSQNGSWSAKNLKHISPNSKTNTLKSDSNHGSTSCVHKSPEELIAKRKQMNARYKKNLKERKQFWRNKNNSNPTQKANPIPSRKVEPTPKPKPVPKPSVSTTTTKTPTRVPSSMDSKGKGKLYPETTQDLKIHKIHPTVASKTKPSLQSVLRDEQYDPEWYIDSGCSRHMTGRKEELREYRSLTNGGKVSYGNNATGNIKGYGMITNGEISIRKVAYVEGLQHNLISVSQLVVGTGLKVSFDEEGSELIEKESKKIILKSKRKGELFPLDMRPIQGKPAICLLTKATNDDSWLWHRRLSHMNFRDINKLVLGDLVRGLPLLKYDKDRLCDACELGKQSRKSHSTIINTKIIEPLELLHIDLCGPSAIESVAHNKYILVVVDDFSRFTWVFFLKQKSEAAINMINFIKQIEILLRKQVRMIRSDNGTEFKNKVLDDFLVNKGITHNFSAPYTPQQNGVVERRNRSLCEAARTMLSFAKLPLYFWADAIATACYTQNRSNITKRFNLTPYEILNKRKPNVKFFHVFGSKCFIFNSKEKRVKWDEKADEGIFLGYSLTSKAYRVLNKRSRKIEETYYITFDDRYNSRAKHASIKSEEIFPESNTSTIPLLDLYEEFLNLFDDQETAKTSEANARDNQGDELLKLIENTISENESPQEHSSDVPILNNAPTPITDAPIQGESPTPIADAPIQGESSSTIQGEHMTLESESTTLPVEQDHPDNRNDATFQGENDLENNDLDTQSEVHSEAEEIISEINPEYDPNYPPMIKWTRDHPKSQIIGTTSAGILTRAQAKEKQAALFSKVEFCMFHSFISKVEPKTVKIALDHADWVQAMQDELNEFERNRVWRLIPTPKNASVLGMKWVFRNKLDKEGNVIRNKARLVVKGYCQKEGIDYEETFAPVARLESVRIFLAYAAHKGFAVYQMDVKCAFLNGELEETVYVEQPPGFVSSKHPDHCYVLDKAVYGLKQAPRAWYETLTRFLKQSKFKQGSVDPTFFRKKEGGHLMIVQIYVDDIIFGSTHPSLTAEFRKLMETKFEMSSMGKINFFLGLNIKQSSEGIFINQEAYTKSLLEKFGMKGDSKVKVPMAFGTKLTPSLDKPAADITLYRQMIGSLLYLTSSRPDIMFAVCYCARFQANPREPHHNAVKNIFRYLKRSTSLGLWYPSGSGFFVQAFSDADLGGCGLDRKSTSGGCQLLDGKLVSWQSRKQTCVSLSTAEAEYIAAASCTSQIIWIQNQLRDYGVNMKRIPLYCDSESAIRICHNPVQHSKTKHIALRYHFIKDHVEDGNIEVHFVRSNDQLADIFTKALPEPAFNRILHGLGMMEAESVPISN</sequence>
<dbReference type="EMBL" id="CM042011">
    <property type="protein sequence ID" value="KAI3765952.1"/>
    <property type="molecule type" value="Genomic_DNA"/>
</dbReference>
<proteinExistence type="predicted"/>
<protein>
    <submittedName>
        <fullName evidence="1">Uncharacterized protein</fullName>
    </submittedName>
</protein>